<evidence type="ECO:0000256" key="8">
    <source>
        <dbReference type="SAM" id="MobiDB-lite"/>
    </source>
</evidence>
<keyword evidence="4" id="KW-0677">Repeat</keyword>
<evidence type="ECO:0000256" key="5">
    <source>
        <dbReference type="ARBA" id="ARBA00023054"/>
    </source>
</evidence>
<feature type="region of interest" description="Disordered" evidence="8">
    <location>
        <begin position="481"/>
        <end position="529"/>
    </location>
</feature>
<dbReference type="Pfam" id="PF01302">
    <property type="entry name" value="CAP_GLY"/>
    <property type="match status" value="1"/>
</dbReference>
<dbReference type="RefSeq" id="XP_044720684.1">
    <property type="nucleotide sequence ID" value="XM_044864152.1"/>
</dbReference>
<dbReference type="PANTHER" id="PTHR18916:SF83">
    <property type="entry name" value="TIP ELONGATION PROTEIN 1"/>
    <property type="match status" value="1"/>
</dbReference>
<accession>A0A9P8SJL8</accession>
<name>A0A9P8SJL8_9HYPO</name>
<keyword evidence="6" id="KW-0206">Cytoskeleton</keyword>
<dbReference type="OrthoDB" id="2130750at2759"/>
<comment type="caution">
    <text evidence="10">The sequence shown here is derived from an EMBL/GenBank/DDBJ whole genome shotgun (WGS) entry which is preliminary data.</text>
</comment>
<dbReference type="Proteomes" id="UP000824596">
    <property type="component" value="Unassembled WGS sequence"/>
</dbReference>
<evidence type="ECO:0000256" key="4">
    <source>
        <dbReference type="ARBA" id="ARBA00022737"/>
    </source>
</evidence>
<feature type="compositionally biased region" description="Polar residues" evidence="8">
    <location>
        <begin position="620"/>
        <end position="629"/>
    </location>
</feature>
<evidence type="ECO:0000259" key="9">
    <source>
        <dbReference type="PROSITE" id="PS50245"/>
    </source>
</evidence>
<feature type="region of interest" description="Disordered" evidence="8">
    <location>
        <begin position="199"/>
        <end position="309"/>
    </location>
</feature>
<feature type="compositionally biased region" description="Polar residues" evidence="8">
    <location>
        <begin position="269"/>
        <end position="282"/>
    </location>
</feature>
<evidence type="ECO:0000256" key="6">
    <source>
        <dbReference type="ARBA" id="ARBA00023212"/>
    </source>
</evidence>
<proteinExistence type="predicted"/>
<dbReference type="PROSITE" id="PS50245">
    <property type="entry name" value="CAP_GLY_2"/>
    <property type="match status" value="1"/>
</dbReference>
<feature type="coiled-coil region" evidence="7">
    <location>
        <begin position="574"/>
        <end position="615"/>
    </location>
</feature>
<keyword evidence="3" id="KW-0493">Microtubule</keyword>
<gene>
    <name evidence="10" type="ORF">HRG_05681</name>
</gene>
<protein>
    <submittedName>
        <fullName evidence="10">CAP-Gly domain-containing protein</fullName>
    </submittedName>
</protein>
<keyword evidence="2" id="KW-0963">Cytoplasm</keyword>
<dbReference type="EMBL" id="JAIZPD010000005">
    <property type="protein sequence ID" value="KAH0963171.1"/>
    <property type="molecule type" value="Genomic_DNA"/>
</dbReference>
<dbReference type="GeneID" id="68354810"/>
<evidence type="ECO:0000256" key="2">
    <source>
        <dbReference type="ARBA" id="ARBA00022490"/>
    </source>
</evidence>
<keyword evidence="5 7" id="KW-0175">Coiled coil</keyword>
<feature type="compositionally biased region" description="Basic and acidic residues" evidence="8">
    <location>
        <begin position="647"/>
        <end position="664"/>
    </location>
</feature>
<feature type="domain" description="CAP-Gly" evidence="9">
    <location>
        <begin position="127"/>
        <end position="173"/>
    </location>
</feature>
<dbReference type="GO" id="GO:0005874">
    <property type="term" value="C:microtubule"/>
    <property type="evidence" value="ECO:0007669"/>
    <property type="project" value="UniProtKB-KW"/>
</dbReference>
<dbReference type="InterPro" id="IPR000938">
    <property type="entry name" value="CAP-Gly_domain"/>
</dbReference>
<dbReference type="SMART" id="SM01052">
    <property type="entry name" value="CAP_GLY"/>
    <property type="match status" value="1"/>
</dbReference>
<dbReference type="Pfam" id="PF16641">
    <property type="entry name" value="CLIP1_ZNF"/>
    <property type="match status" value="1"/>
</dbReference>
<dbReference type="PANTHER" id="PTHR18916">
    <property type="entry name" value="DYNACTIN 1-RELATED MICROTUBULE-BINDING"/>
    <property type="match status" value="1"/>
</dbReference>
<evidence type="ECO:0000256" key="7">
    <source>
        <dbReference type="SAM" id="Coils"/>
    </source>
</evidence>
<feature type="region of interest" description="Disordered" evidence="8">
    <location>
        <begin position="544"/>
        <end position="572"/>
    </location>
</feature>
<dbReference type="Gene3D" id="2.30.30.190">
    <property type="entry name" value="CAP Gly-rich-like domain"/>
    <property type="match status" value="1"/>
</dbReference>
<organism evidence="10 11">
    <name type="scientific">Hirsutella rhossiliensis</name>
    <dbReference type="NCBI Taxonomy" id="111463"/>
    <lineage>
        <taxon>Eukaryota</taxon>
        <taxon>Fungi</taxon>
        <taxon>Dikarya</taxon>
        <taxon>Ascomycota</taxon>
        <taxon>Pezizomycotina</taxon>
        <taxon>Sordariomycetes</taxon>
        <taxon>Hypocreomycetidae</taxon>
        <taxon>Hypocreales</taxon>
        <taxon>Ophiocordycipitaceae</taxon>
        <taxon>Hirsutella</taxon>
    </lineage>
</organism>
<evidence type="ECO:0000313" key="10">
    <source>
        <dbReference type="EMBL" id="KAH0963171.1"/>
    </source>
</evidence>
<evidence type="ECO:0000256" key="1">
    <source>
        <dbReference type="ARBA" id="ARBA00004245"/>
    </source>
</evidence>
<evidence type="ECO:0000256" key="3">
    <source>
        <dbReference type="ARBA" id="ARBA00022701"/>
    </source>
</evidence>
<feature type="region of interest" description="Disordered" evidence="8">
    <location>
        <begin position="616"/>
        <end position="666"/>
    </location>
</feature>
<feature type="region of interest" description="Disordered" evidence="8">
    <location>
        <begin position="740"/>
        <end position="759"/>
    </location>
</feature>
<dbReference type="InterPro" id="IPR036859">
    <property type="entry name" value="CAP-Gly_dom_sf"/>
</dbReference>
<feature type="compositionally biased region" description="Basic and acidic residues" evidence="8">
    <location>
        <begin position="481"/>
        <end position="513"/>
    </location>
</feature>
<evidence type="ECO:0000313" key="11">
    <source>
        <dbReference type="Proteomes" id="UP000824596"/>
    </source>
</evidence>
<comment type="subcellular location">
    <subcellularLocation>
        <location evidence="1">Cytoplasm</location>
        <location evidence="1">Cytoskeleton</location>
    </subcellularLocation>
</comment>
<reference evidence="10" key="1">
    <citation type="submission" date="2021-09" db="EMBL/GenBank/DDBJ databases">
        <title>A high-quality genome of the endoparasitic fungus Hirsutella rhossiliensis with a comparison of Hirsutella genomes reveals transposable elements contributing to genome size variation.</title>
        <authorList>
            <person name="Lin R."/>
            <person name="Jiao Y."/>
            <person name="Sun X."/>
            <person name="Ling J."/>
            <person name="Xie B."/>
            <person name="Cheng X."/>
        </authorList>
    </citation>
    <scope>NUCLEOTIDE SEQUENCE</scope>
    <source>
        <strain evidence="10">HR02</strain>
    </source>
</reference>
<keyword evidence="11" id="KW-1185">Reference proteome</keyword>
<dbReference type="SUPFAM" id="SSF74924">
    <property type="entry name" value="Cap-Gly domain"/>
    <property type="match status" value="1"/>
</dbReference>
<dbReference type="InterPro" id="IPR032108">
    <property type="entry name" value="CLIP1_ZNF"/>
</dbReference>
<dbReference type="AlphaFoldDB" id="A0A9P8SJL8"/>
<sequence>MAPTATATATTTAATPATFHSSRAALSRSLRKPASTASTPDLSSLYAAQSRLVPPGVARKTSLVALTPSSLASIPDVSESYALDSVLSDSSYAMAPATPARPAADDVAVGEPVDVPGGMHGTVRFVGSVEGKKGTFAGVELHSDFAAKGKNSGDVDGVSYFATTTPGAGIFVPVAKIARRGAPNGFFPMTPTPNAYTPFKNGGHSTHFTPPTPALPKFSASVGPGARAPSPQIKRPRTSLPRPDSPLRRTQMTPGPRPSIGTPAKVSSRFGSPTNKLAQSVRGTAGDPSKKPPKPEGKPSLGPRSASALGSALTFDDEATPMHRPASRAHAVNDDEIDRLRSQLEDRDGQLKEQAATLAEMESSLVELQSLLEHPDAGRMRRNSIDDKDSAQLRHLLREKNDKIAMLTAEFDAHRADFRSTIDTLELASAETERVYEKRIEELMAELRELESRNLDVDSVASQLKQLEELVQELEEGLEDARRGEAEARGEAEFLRGEVERTRSELRREREKGGSSSNSQGDGVGASKELEQKEDEIRGLKAIIHSLSRDPIPGGDGRVPGRRPSSLTGAGSNLVEGKIARDNLERQVAELQSLLDRKSSREEELELELEALRDRGLGAQGNSMPAQRSTQRDSRDTVIPVGLRTPEAPRKRGNKLDTMHESDTHSTATETSTLWCEICETSGHDILTCTNMFGPESAKNGGDMKTGNGMWKSDVPLSTEDAQPAPLSPVKTKVPVTTTTPTVKALPNPMESGPVAGKESGVVDPMKWCAVCERDGHDSVDCPFEDAF</sequence>
<feature type="compositionally biased region" description="Basic and acidic residues" evidence="8">
    <location>
        <begin position="288"/>
        <end position="297"/>
    </location>
</feature>